<name>A0ABQ1I6S9_9ALTE</name>
<feature type="transmembrane region" description="Helical" evidence="1">
    <location>
        <begin position="46"/>
        <end position="66"/>
    </location>
</feature>
<keyword evidence="1" id="KW-0812">Transmembrane</keyword>
<proteinExistence type="predicted"/>
<keyword evidence="3" id="KW-1185">Reference proteome</keyword>
<dbReference type="RefSeq" id="WP_055732476.1">
    <property type="nucleotide sequence ID" value="NZ_BMDY01000062.1"/>
</dbReference>
<dbReference type="Proteomes" id="UP000651977">
    <property type="component" value="Unassembled WGS sequence"/>
</dbReference>
<evidence type="ECO:0000256" key="1">
    <source>
        <dbReference type="SAM" id="Phobius"/>
    </source>
</evidence>
<protein>
    <submittedName>
        <fullName evidence="2">Uncharacterized protein</fullName>
    </submittedName>
</protein>
<organism evidence="2 3">
    <name type="scientific">Agarivorans gilvus</name>
    <dbReference type="NCBI Taxonomy" id="680279"/>
    <lineage>
        <taxon>Bacteria</taxon>
        <taxon>Pseudomonadati</taxon>
        <taxon>Pseudomonadota</taxon>
        <taxon>Gammaproteobacteria</taxon>
        <taxon>Alteromonadales</taxon>
        <taxon>Alteromonadaceae</taxon>
        <taxon>Agarivorans</taxon>
    </lineage>
</organism>
<keyword evidence="1" id="KW-1133">Transmembrane helix</keyword>
<evidence type="ECO:0000313" key="3">
    <source>
        <dbReference type="Proteomes" id="UP000651977"/>
    </source>
</evidence>
<reference evidence="3" key="1">
    <citation type="journal article" date="2019" name="Int. J. Syst. Evol. Microbiol.">
        <title>The Global Catalogue of Microorganisms (GCM) 10K type strain sequencing project: providing services to taxonomists for standard genome sequencing and annotation.</title>
        <authorList>
            <consortium name="The Broad Institute Genomics Platform"/>
            <consortium name="The Broad Institute Genome Sequencing Center for Infectious Disease"/>
            <person name="Wu L."/>
            <person name="Ma J."/>
        </authorList>
    </citation>
    <scope>NUCLEOTIDE SEQUENCE [LARGE SCALE GENOMIC DNA]</scope>
    <source>
        <strain evidence="3">CGMCC 1.10131</strain>
    </source>
</reference>
<keyword evidence="1" id="KW-0472">Membrane</keyword>
<gene>
    <name evidence="2" type="ORF">GCM10007414_39570</name>
</gene>
<sequence>MKAIPLLFSMLLCMLLAWFLSAKYLGEVVHYLNPELSHEDFSSVWFNYFVGIESIVVVTFGLAVYLHRRSKKKFNNASN</sequence>
<dbReference type="EMBL" id="BMDY01000062">
    <property type="protein sequence ID" value="GGB22282.1"/>
    <property type="molecule type" value="Genomic_DNA"/>
</dbReference>
<accession>A0ABQ1I6S9</accession>
<evidence type="ECO:0000313" key="2">
    <source>
        <dbReference type="EMBL" id="GGB22282.1"/>
    </source>
</evidence>
<comment type="caution">
    <text evidence="2">The sequence shown here is derived from an EMBL/GenBank/DDBJ whole genome shotgun (WGS) entry which is preliminary data.</text>
</comment>